<accession>A0ABW5V0K1</accession>
<gene>
    <name evidence="2" type="ORF">ACFSW7_07360</name>
</gene>
<comment type="caution">
    <text evidence="2">The sequence shown here is derived from an EMBL/GenBank/DDBJ whole genome shotgun (WGS) entry which is preliminary data.</text>
</comment>
<dbReference type="RefSeq" id="WP_019618646.1">
    <property type="nucleotide sequence ID" value="NZ_JBHUNE010000006.1"/>
</dbReference>
<dbReference type="SUPFAM" id="SSF81301">
    <property type="entry name" value="Nucleotidyltransferase"/>
    <property type="match status" value="1"/>
</dbReference>
<evidence type="ECO:0000313" key="3">
    <source>
        <dbReference type="Proteomes" id="UP001597492"/>
    </source>
</evidence>
<dbReference type="Gene3D" id="3.30.460.10">
    <property type="entry name" value="Beta Polymerase, domain 2"/>
    <property type="match status" value="1"/>
</dbReference>
<feature type="region of interest" description="Disordered" evidence="1">
    <location>
        <begin position="1"/>
        <end position="20"/>
    </location>
</feature>
<keyword evidence="3" id="KW-1185">Reference proteome</keyword>
<evidence type="ECO:0000256" key="1">
    <source>
        <dbReference type="SAM" id="MobiDB-lite"/>
    </source>
</evidence>
<feature type="compositionally biased region" description="Polar residues" evidence="1">
    <location>
        <begin position="1"/>
        <end position="12"/>
    </location>
</feature>
<name>A0ABW5V0K1_9MICO</name>
<dbReference type="InterPro" id="IPR043519">
    <property type="entry name" value="NT_sf"/>
</dbReference>
<dbReference type="Proteomes" id="UP001597492">
    <property type="component" value="Unassembled WGS sequence"/>
</dbReference>
<dbReference type="PANTHER" id="PTHR34822:SF1">
    <property type="entry name" value="GRPB FAMILY PROTEIN"/>
    <property type="match status" value="1"/>
</dbReference>
<dbReference type="EMBL" id="JBHUNE010000006">
    <property type="protein sequence ID" value="MFD2758194.1"/>
    <property type="molecule type" value="Genomic_DNA"/>
</dbReference>
<sequence>MPTPEQITTFTNDAPPPGESPWVVPQTREAIDLFEPDPAWPAAFARLESRIRHALGGRALEVLHVGSTSVPGLPAKPVIDVDLIVADPNHEPAWLPTLVDAGFVLTVREPWWHGHRLVKHRDPAANVHVFGPDAPEPWKHRVFRDHLRRNAVDRQRYADVKRELARIATAGRETVMEYNARKQACIREIYERAFAAAGLRDAESRAGGNG</sequence>
<evidence type="ECO:0000313" key="2">
    <source>
        <dbReference type="EMBL" id="MFD2758194.1"/>
    </source>
</evidence>
<protein>
    <submittedName>
        <fullName evidence="2">GrpB family protein</fullName>
    </submittedName>
</protein>
<dbReference type="Pfam" id="PF04229">
    <property type="entry name" value="GrpB"/>
    <property type="match status" value="1"/>
</dbReference>
<dbReference type="InterPro" id="IPR007344">
    <property type="entry name" value="GrpB/CoaE"/>
</dbReference>
<dbReference type="PANTHER" id="PTHR34822">
    <property type="entry name" value="GRPB DOMAIN PROTEIN (AFU_ORTHOLOGUE AFUA_1G01530)"/>
    <property type="match status" value="1"/>
</dbReference>
<reference evidence="3" key="1">
    <citation type="journal article" date="2019" name="Int. J. Syst. Evol. Microbiol.">
        <title>The Global Catalogue of Microorganisms (GCM) 10K type strain sequencing project: providing services to taxonomists for standard genome sequencing and annotation.</title>
        <authorList>
            <consortium name="The Broad Institute Genomics Platform"/>
            <consortium name="The Broad Institute Genome Sequencing Center for Infectious Disease"/>
            <person name="Wu L."/>
            <person name="Ma J."/>
        </authorList>
    </citation>
    <scope>NUCLEOTIDE SEQUENCE [LARGE SCALE GENOMIC DNA]</scope>
    <source>
        <strain evidence="3">TISTR 1514</strain>
    </source>
</reference>
<organism evidence="2 3">
    <name type="scientific">Gulosibacter faecalis</name>
    <dbReference type="NCBI Taxonomy" id="272240"/>
    <lineage>
        <taxon>Bacteria</taxon>
        <taxon>Bacillati</taxon>
        <taxon>Actinomycetota</taxon>
        <taxon>Actinomycetes</taxon>
        <taxon>Micrococcales</taxon>
        <taxon>Microbacteriaceae</taxon>
        <taxon>Gulosibacter</taxon>
    </lineage>
</organism>
<proteinExistence type="predicted"/>